<dbReference type="EMBL" id="JACSVK010000326">
    <property type="protein sequence ID" value="MBD0222297.1"/>
    <property type="molecule type" value="Genomic_DNA"/>
</dbReference>
<dbReference type="InterPro" id="IPR010982">
    <property type="entry name" value="Lambda_DNA-bd_dom_sf"/>
</dbReference>
<accession>A0A8I0FCK6</accession>
<name>A0A8I0FCK6_ACIBA</name>
<protein>
    <submittedName>
        <fullName evidence="1">Uncharacterized protein</fullName>
    </submittedName>
</protein>
<comment type="caution">
    <text evidence="1">The sequence shown here is derived from an EMBL/GenBank/DDBJ whole genome shotgun (WGS) entry which is preliminary data.</text>
</comment>
<dbReference type="GO" id="GO:0003677">
    <property type="term" value="F:DNA binding"/>
    <property type="evidence" value="ECO:0007669"/>
    <property type="project" value="InterPro"/>
</dbReference>
<organism evidence="1 2">
    <name type="scientific">Acinetobacter baumannii</name>
    <dbReference type="NCBI Taxonomy" id="470"/>
    <lineage>
        <taxon>Bacteria</taxon>
        <taxon>Pseudomonadati</taxon>
        <taxon>Pseudomonadota</taxon>
        <taxon>Gammaproteobacteria</taxon>
        <taxon>Moraxellales</taxon>
        <taxon>Moraxellaceae</taxon>
        <taxon>Acinetobacter</taxon>
        <taxon>Acinetobacter calcoaceticus/baumannii complex</taxon>
    </lineage>
</organism>
<dbReference type="SUPFAM" id="SSF47413">
    <property type="entry name" value="lambda repressor-like DNA-binding domains"/>
    <property type="match status" value="1"/>
</dbReference>
<gene>
    <name evidence="1" type="ORF">IAG11_20905</name>
</gene>
<evidence type="ECO:0000313" key="1">
    <source>
        <dbReference type="EMBL" id="MBD0222297.1"/>
    </source>
</evidence>
<dbReference type="Proteomes" id="UP000634608">
    <property type="component" value="Unassembled WGS sequence"/>
</dbReference>
<dbReference type="RefSeq" id="WP_057047854.1">
    <property type="nucleotide sequence ID" value="NZ_CP087312.1"/>
</dbReference>
<proteinExistence type="predicted"/>
<dbReference type="Gene3D" id="1.10.260.40">
    <property type="entry name" value="lambda repressor-like DNA-binding domains"/>
    <property type="match status" value="1"/>
</dbReference>
<evidence type="ECO:0000313" key="2">
    <source>
        <dbReference type="Proteomes" id="UP000634608"/>
    </source>
</evidence>
<dbReference type="AlphaFoldDB" id="A0A8I0FCK6"/>
<sequence>MSKLSNDLTARARNTRALVMQALASKNNGEIADRLGVDASTLSRMKNDKKSNGLSEIENACALLDALGLKVIPENYECYDRQFVESIFFLARLSMARASDINDYQHTDLSKRLSELGY</sequence>
<reference evidence="1" key="1">
    <citation type="submission" date="2020-08" db="EMBL/GenBank/DDBJ databases">
        <title>Diversity of carbapenem-resistant Acinetobacter baumannii and bacteriophage-mediated spread of the Oxa23 carbapenemase.</title>
        <authorList>
            <person name="Abouelfetouh A."/>
            <person name="Mattock J."/>
            <person name="Turner D."/>
            <person name="Li E."/>
            <person name="Evans B.A."/>
        </authorList>
    </citation>
    <scope>NUCLEOTIDE SEQUENCE</scope>
    <source>
        <strain evidence="1">A86</strain>
    </source>
</reference>